<reference evidence="4" key="1">
    <citation type="submission" date="2019-05" db="EMBL/GenBank/DDBJ databases">
        <title>Annotation for the trematode Fasciolopsis buski.</title>
        <authorList>
            <person name="Choi Y.-J."/>
        </authorList>
    </citation>
    <scope>NUCLEOTIDE SEQUENCE</scope>
    <source>
        <strain evidence="4">HT</strain>
        <tissue evidence="4">Whole worm</tissue>
    </source>
</reference>
<dbReference type="OrthoDB" id="6247549at2759"/>
<keyword evidence="3" id="KW-0067">ATP-binding</keyword>
<comment type="caution">
    <text evidence="4">The sequence shown here is derived from an EMBL/GenBank/DDBJ whole genome shotgun (WGS) entry which is preliminary data.</text>
</comment>
<keyword evidence="2" id="KW-0547">Nucleotide-binding</keyword>
<dbReference type="Gene3D" id="3.30.420.40">
    <property type="match status" value="2"/>
</dbReference>
<dbReference type="SUPFAM" id="SSF53067">
    <property type="entry name" value="Actin-like ATPase domain"/>
    <property type="match status" value="1"/>
</dbReference>
<protein>
    <submittedName>
        <fullName evidence="4">Uncharacterized protein</fullName>
    </submittedName>
</protein>
<dbReference type="Proteomes" id="UP000728185">
    <property type="component" value="Unassembled WGS sequence"/>
</dbReference>
<gene>
    <name evidence="4" type="ORF">FBUS_07487</name>
</gene>
<proteinExistence type="inferred from homology"/>
<evidence type="ECO:0000256" key="3">
    <source>
        <dbReference type="ARBA" id="ARBA00022840"/>
    </source>
</evidence>
<accession>A0A8E0VEQ1</accession>
<dbReference type="Pfam" id="PF00012">
    <property type="entry name" value="HSP70"/>
    <property type="match status" value="1"/>
</dbReference>
<name>A0A8E0VEQ1_9TREM</name>
<organism evidence="4 5">
    <name type="scientific">Fasciolopsis buskii</name>
    <dbReference type="NCBI Taxonomy" id="27845"/>
    <lineage>
        <taxon>Eukaryota</taxon>
        <taxon>Metazoa</taxon>
        <taxon>Spiralia</taxon>
        <taxon>Lophotrochozoa</taxon>
        <taxon>Platyhelminthes</taxon>
        <taxon>Trematoda</taxon>
        <taxon>Digenea</taxon>
        <taxon>Plagiorchiida</taxon>
        <taxon>Echinostomata</taxon>
        <taxon>Echinostomatoidea</taxon>
        <taxon>Fasciolidae</taxon>
        <taxon>Fasciolopsis</taxon>
    </lineage>
</organism>
<dbReference type="InterPro" id="IPR013126">
    <property type="entry name" value="Hsp_70_fam"/>
</dbReference>
<evidence type="ECO:0000256" key="2">
    <source>
        <dbReference type="ARBA" id="ARBA00022741"/>
    </source>
</evidence>
<dbReference type="PANTHER" id="PTHR45639">
    <property type="entry name" value="HSC70CB, ISOFORM G-RELATED"/>
    <property type="match status" value="1"/>
</dbReference>
<evidence type="ECO:0000313" key="4">
    <source>
        <dbReference type="EMBL" id="KAA0189257.1"/>
    </source>
</evidence>
<evidence type="ECO:0000313" key="5">
    <source>
        <dbReference type="Proteomes" id="UP000728185"/>
    </source>
</evidence>
<dbReference type="AlphaFoldDB" id="A0A8E0VEQ1"/>
<dbReference type="GO" id="GO:0140662">
    <property type="term" value="F:ATP-dependent protein folding chaperone"/>
    <property type="evidence" value="ECO:0007669"/>
    <property type="project" value="InterPro"/>
</dbReference>
<comment type="similarity">
    <text evidence="1">Belongs to the heat shock protein 70 family.</text>
</comment>
<dbReference type="Gene3D" id="3.90.640.10">
    <property type="entry name" value="Actin, Chain A, domain 4"/>
    <property type="match status" value="1"/>
</dbReference>
<dbReference type="EMBL" id="LUCM01007884">
    <property type="protein sequence ID" value="KAA0189257.1"/>
    <property type="molecule type" value="Genomic_DNA"/>
</dbReference>
<sequence>MVCAFKKTNIRMLSTKSDPNLGGWHIDQIIYDKMRERYNAEFQTEIQPKSYMAVRLRNKCIELKTRLCLNSREIQVRVDGMPQQKNLTISLSHSELEKYSTSLLDRLFNLCEQCLSSSGVKKEELNAVELIGGSLWLPFMKRVVQKAFGQGENASVREKEVVAIGCVIHMKLCSIDKLKTKQMESINTAQMQLYEFMDQRDTKLLESEQRIFTMVQEKLDELELNIEYTEQFCNEIKKYASDVYTKIPLFTDSRNKLYQNWKNVSKKLRICQI</sequence>
<dbReference type="InterPro" id="IPR043129">
    <property type="entry name" value="ATPase_NBD"/>
</dbReference>
<evidence type="ECO:0000256" key="1">
    <source>
        <dbReference type="ARBA" id="ARBA00007381"/>
    </source>
</evidence>
<dbReference type="GO" id="GO:0005524">
    <property type="term" value="F:ATP binding"/>
    <property type="evidence" value="ECO:0007669"/>
    <property type="project" value="UniProtKB-KW"/>
</dbReference>
<keyword evidence="5" id="KW-1185">Reference proteome</keyword>